<name>A0A916YXS2_9BACL</name>
<protein>
    <submittedName>
        <fullName evidence="3">Acetyltransferase</fullName>
    </submittedName>
</protein>
<dbReference type="AlphaFoldDB" id="A0A916YXS2"/>
<keyword evidence="1" id="KW-0808">Transferase</keyword>
<evidence type="ECO:0000313" key="4">
    <source>
        <dbReference type="Proteomes" id="UP000612456"/>
    </source>
</evidence>
<dbReference type="PANTHER" id="PTHR23416">
    <property type="entry name" value="SIALIC ACID SYNTHASE-RELATED"/>
    <property type="match status" value="1"/>
</dbReference>
<dbReference type="CDD" id="cd04647">
    <property type="entry name" value="LbH_MAT_like"/>
    <property type="match status" value="1"/>
</dbReference>
<keyword evidence="4" id="KW-1185">Reference proteome</keyword>
<reference evidence="3" key="1">
    <citation type="journal article" date="2014" name="Int. J. Syst. Evol. Microbiol.">
        <title>Complete genome sequence of Corynebacterium casei LMG S-19264T (=DSM 44701T), isolated from a smear-ripened cheese.</title>
        <authorList>
            <consortium name="US DOE Joint Genome Institute (JGI-PGF)"/>
            <person name="Walter F."/>
            <person name="Albersmeier A."/>
            <person name="Kalinowski J."/>
            <person name="Ruckert C."/>
        </authorList>
    </citation>
    <scope>NUCLEOTIDE SEQUENCE</scope>
    <source>
        <strain evidence="3">CGMCC 1.15178</strain>
    </source>
</reference>
<reference evidence="3" key="2">
    <citation type="submission" date="2020-09" db="EMBL/GenBank/DDBJ databases">
        <authorList>
            <person name="Sun Q."/>
            <person name="Zhou Y."/>
        </authorList>
    </citation>
    <scope>NUCLEOTIDE SEQUENCE</scope>
    <source>
        <strain evidence="3">CGMCC 1.15178</strain>
    </source>
</reference>
<dbReference type="EMBL" id="BMHP01000002">
    <property type="protein sequence ID" value="GGD65626.1"/>
    <property type="molecule type" value="Genomic_DNA"/>
</dbReference>
<gene>
    <name evidence="3" type="primary">wbbJ</name>
    <name evidence="3" type="ORF">GCM10010911_24290</name>
</gene>
<dbReference type="InterPro" id="IPR051159">
    <property type="entry name" value="Hexapeptide_acetyltransf"/>
</dbReference>
<dbReference type="InterPro" id="IPR001451">
    <property type="entry name" value="Hexapep"/>
</dbReference>
<dbReference type="SUPFAM" id="SSF51161">
    <property type="entry name" value="Trimeric LpxA-like enzymes"/>
    <property type="match status" value="1"/>
</dbReference>
<dbReference type="InterPro" id="IPR018357">
    <property type="entry name" value="Hexapep_transf_CS"/>
</dbReference>
<dbReference type="Gene3D" id="2.160.10.10">
    <property type="entry name" value="Hexapeptide repeat proteins"/>
    <property type="match status" value="1"/>
</dbReference>
<evidence type="ECO:0000313" key="3">
    <source>
        <dbReference type="EMBL" id="GGD65626.1"/>
    </source>
</evidence>
<dbReference type="Pfam" id="PF00132">
    <property type="entry name" value="Hexapep"/>
    <property type="match status" value="1"/>
</dbReference>
<dbReference type="GO" id="GO:0016740">
    <property type="term" value="F:transferase activity"/>
    <property type="evidence" value="ECO:0007669"/>
    <property type="project" value="UniProtKB-KW"/>
</dbReference>
<dbReference type="PROSITE" id="PS00101">
    <property type="entry name" value="HEXAPEP_TRANSFERASES"/>
    <property type="match status" value="1"/>
</dbReference>
<dbReference type="Proteomes" id="UP000612456">
    <property type="component" value="Unassembled WGS sequence"/>
</dbReference>
<keyword evidence="2" id="KW-0677">Repeat</keyword>
<evidence type="ECO:0000256" key="2">
    <source>
        <dbReference type="ARBA" id="ARBA00022737"/>
    </source>
</evidence>
<dbReference type="RefSeq" id="WP_188992232.1">
    <property type="nucleotide sequence ID" value="NZ_BMHP01000002.1"/>
</dbReference>
<sequence length="209" mass="22629">MRGRDLFLSAKPVLNMTAKAMRIVPRPLLVWWWTLSDLLPHLPGVAVRYCILKRLAKRCGDNVLVGPGVEIRYWERLSVGSNVSIHKQCYIDAYGELDIDDEVSIAHQTSLVSFQHTWSDESMPIRDNAVVSGKIRIARDVWIGCGVRVLSGVEIGSRSVIAAGAVVTRSVPSGVVAAGVPAKNVKTIALDSGGDSSKATSPGQSRFHG</sequence>
<dbReference type="InterPro" id="IPR011004">
    <property type="entry name" value="Trimer_LpxA-like_sf"/>
</dbReference>
<accession>A0A916YXS2</accession>
<organism evidence="3 4">
    <name type="scientific">Paenibacillus nasutitermitis</name>
    <dbReference type="NCBI Taxonomy" id="1652958"/>
    <lineage>
        <taxon>Bacteria</taxon>
        <taxon>Bacillati</taxon>
        <taxon>Bacillota</taxon>
        <taxon>Bacilli</taxon>
        <taxon>Bacillales</taxon>
        <taxon>Paenibacillaceae</taxon>
        <taxon>Paenibacillus</taxon>
    </lineage>
</organism>
<proteinExistence type="predicted"/>
<evidence type="ECO:0000256" key="1">
    <source>
        <dbReference type="ARBA" id="ARBA00022679"/>
    </source>
</evidence>
<comment type="caution">
    <text evidence="3">The sequence shown here is derived from an EMBL/GenBank/DDBJ whole genome shotgun (WGS) entry which is preliminary data.</text>
</comment>